<reference evidence="2" key="1">
    <citation type="journal article" date="2022" name="Mol. Ecol. Resour.">
        <title>The genomes of chicory, endive, great burdock and yacon provide insights into Asteraceae palaeo-polyploidization history and plant inulin production.</title>
        <authorList>
            <person name="Fan W."/>
            <person name="Wang S."/>
            <person name="Wang H."/>
            <person name="Wang A."/>
            <person name="Jiang F."/>
            <person name="Liu H."/>
            <person name="Zhao H."/>
            <person name="Xu D."/>
            <person name="Zhang Y."/>
        </authorList>
    </citation>
    <scope>NUCLEOTIDE SEQUENCE [LARGE SCALE GENOMIC DNA]</scope>
    <source>
        <strain evidence="2">cv. Yunnan</strain>
    </source>
</reference>
<proteinExistence type="predicted"/>
<keyword evidence="2" id="KW-1185">Reference proteome</keyword>
<dbReference type="EMBL" id="CM042034">
    <property type="protein sequence ID" value="KAI3762867.1"/>
    <property type="molecule type" value="Genomic_DNA"/>
</dbReference>
<name>A0ACB9EWR4_9ASTR</name>
<reference evidence="1 2" key="2">
    <citation type="journal article" date="2022" name="Mol. Ecol. Resour.">
        <title>The genomes of chicory, endive, great burdock and yacon provide insights into Asteraceae paleo-polyploidization history and plant inulin production.</title>
        <authorList>
            <person name="Fan W."/>
            <person name="Wang S."/>
            <person name="Wang H."/>
            <person name="Wang A."/>
            <person name="Jiang F."/>
            <person name="Liu H."/>
            <person name="Zhao H."/>
            <person name="Xu D."/>
            <person name="Zhang Y."/>
        </authorList>
    </citation>
    <scope>NUCLEOTIDE SEQUENCE [LARGE SCALE GENOMIC DNA]</scope>
    <source>
        <strain evidence="2">cv. Yunnan</strain>
        <tissue evidence="1">Leaves</tissue>
    </source>
</reference>
<evidence type="ECO:0000313" key="1">
    <source>
        <dbReference type="EMBL" id="KAI3762867.1"/>
    </source>
</evidence>
<gene>
    <name evidence="1" type="ORF">L1987_53309</name>
</gene>
<accession>A0ACB9EWR4</accession>
<sequence length="218" mass="24991">MADSHPIKTPVEVRHCLTPDVDGESIDQHFYHSMIGSLMYLTASRPDIMFAVCLCARFQANPKLSHLSAVKRILRYLKYKPKLGLWYRKTDLFDLVAYSNSDYGGCNLDQKSTSGGCQFLGNRLVSWQYGYTIRCLTMGSHSMRHPFCVTTLPFPISPKTPFNIPKQNTLKSNITLSVTVWKRSIFKLLKSKLINKPQTSSQRLLTLPDLPNWWRCLE</sequence>
<organism evidence="1 2">
    <name type="scientific">Smallanthus sonchifolius</name>
    <dbReference type="NCBI Taxonomy" id="185202"/>
    <lineage>
        <taxon>Eukaryota</taxon>
        <taxon>Viridiplantae</taxon>
        <taxon>Streptophyta</taxon>
        <taxon>Embryophyta</taxon>
        <taxon>Tracheophyta</taxon>
        <taxon>Spermatophyta</taxon>
        <taxon>Magnoliopsida</taxon>
        <taxon>eudicotyledons</taxon>
        <taxon>Gunneridae</taxon>
        <taxon>Pentapetalae</taxon>
        <taxon>asterids</taxon>
        <taxon>campanulids</taxon>
        <taxon>Asterales</taxon>
        <taxon>Asteraceae</taxon>
        <taxon>Asteroideae</taxon>
        <taxon>Heliantheae alliance</taxon>
        <taxon>Millerieae</taxon>
        <taxon>Smallanthus</taxon>
    </lineage>
</organism>
<evidence type="ECO:0000313" key="2">
    <source>
        <dbReference type="Proteomes" id="UP001056120"/>
    </source>
</evidence>
<protein>
    <submittedName>
        <fullName evidence="1">Uncharacterized protein</fullName>
    </submittedName>
</protein>
<dbReference type="Proteomes" id="UP001056120">
    <property type="component" value="Linkage Group LG17"/>
</dbReference>
<comment type="caution">
    <text evidence="1">The sequence shown here is derived from an EMBL/GenBank/DDBJ whole genome shotgun (WGS) entry which is preliminary data.</text>
</comment>